<dbReference type="Proteomes" id="UP001589832">
    <property type="component" value="Unassembled WGS sequence"/>
</dbReference>
<proteinExistence type="predicted"/>
<feature type="region of interest" description="Disordered" evidence="1">
    <location>
        <begin position="1"/>
        <end position="22"/>
    </location>
</feature>
<dbReference type="Gene3D" id="3.40.30.10">
    <property type="entry name" value="Glutaredoxin"/>
    <property type="match status" value="1"/>
</dbReference>
<dbReference type="SUPFAM" id="SSF52833">
    <property type="entry name" value="Thioredoxin-like"/>
    <property type="match status" value="1"/>
</dbReference>
<dbReference type="RefSeq" id="WP_386062216.1">
    <property type="nucleotide sequence ID" value="NZ_JBHLTQ010000003.1"/>
</dbReference>
<protein>
    <submittedName>
        <fullName evidence="2">Bacillithiol system redox-active protein YtxJ</fullName>
    </submittedName>
</protein>
<comment type="caution">
    <text evidence="2">The sequence shown here is derived from an EMBL/GenBank/DDBJ whole genome shotgun (WGS) entry which is preliminary data.</text>
</comment>
<keyword evidence="3" id="KW-1185">Reference proteome</keyword>
<evidence type="ECO:0000256" key="1">
    <source>
        <dbReference type="SAM" id="MobiDB-lite"/>
    </source>
</evidence>
<name>A0ABV6Q888_9FLAO</name>
<sequence length="138" mass="15406">MGIFNKMFGSSSEPSSSVKASKNKEEEKVLPWIALNTIEQLDAIEEASKTKSQLIFKHSTRCGISRMVMNAFVSDYDLDANADLYYLDLLNYRDVSNEVGYKFQVMHESPQLLILKNGVVVAHASHGGINDLDLSAYL</sequence>
<dbReference type="NCBIfam" id="TIGR04019">
    <property type="entry name" value="B_thiol_YtxJ"/>
    <property type="match status" value="1"/>
</dbReference>
<evidence type="ECO:0000313" key="2">
    <source>
        <dbReference type="EMBL" id="MFC0604495.1"/>
    </source>
</evidence>
<dbReference type="Pfam" id="PF11009">
    <property type="entry name" value="BrxC"/>
    <property type="match status" value="1"/>
</dbReference>
<accession>A0ABV6Q888</accession>
<dbReference type="InterPro" id="IPR036249">
    <property type="entry name" value="Thioredoxin-like_sf"/>
</dbReference>
<dbReference type="EMBL" id="JBHLTQ010000003">
    <property type="protein sequence ID" value="MFC0604495.1"/>
    <property type="molecule type" value="Genomic_DNA"/>
</dbReference>
<reference evidence="2 3" key="1">
    <citation type="submission" date="2024-09" db="EMBL/GenBank/DDBJ databases">
        <authorList>
            <person name="Sun Q."/>
            <person name="Mori K."/>
        </authorList>
    </citation>
    <scope>NUCLEOTIDE SEQUENCE [LARGE SCALE GENOMIC DNA]</scope>
    <source>
        <strain evidence="2 3">NCAIM B.02481</strain>
    </source>
</reference>
<organism evidence="2 3">
    <name type="scientific">Winogradskyella pulchriflava</name>
    <dbReference type="NCBI Taxonomy" id="1110688"/>
    <lineage>
        <taxon>Bacteria</taxon>
        <taxon>Pseudomonadati</taxon>
        <taxon>Bacteroidota</taxon>
        <taxon>Flavobacteriia</taxon>
        <taxon>Flavobacteriales</taxon>
        <taxon>Flavobacteriaceae</taxon>
        <taxon>Winogradskyella</taxon>
    </lineage>
</organism>
<evidence type="ECO:0000313" key="3">
    <source>
        <dbReference type="Proteomes" id="UP001589832"/>
    </source>
</evidence>
<gene>
    <name evidence="2" type="primary">ytxJ</name>
    <name evidence="2" type="ORF">ACFFGA_08015</name>
</gene>
<dbReference type="InterPro" id="IPR022551">
    <property type="entry name" value="BrxC"/>
</dbReference>
<feature type="compositionally biased region" description="Low complexity" evidence="1">
    <location>
        <begin position="10"/>
        <end position="20"/>
    </location>
</feature>